<dbReference type="AlphaFoldDB" id="A0AAV2F3A6"/>
<dbReference type="EMBL" id="OZ034819">
    <property type="protein sequence ID" value="CAL1392733.1"/>
    <property type="molecule type" value="Genomic_DNA"/>
</dbReference>
<feature type="compositionally biased region" description="Low complexity" evidence="1">
    <location>
        <begin position="64"/>
        <end position="75"/>
    </location>
</feature>
<feature type="compositionally biased region" description="Low complexity" evidence="1">
    <location>
        <begin position="99"/>
        <end position="112"/>
    </location>
</feature>
<evidence type="ECO:0000313" key="2">
    <source>
        <dbReference type="EMBL" id="CAL1392733.1"/>
    </source>
</evidence>
<proteinExistence type="predicted"/>
<gene>
    <name evidence="2" type="ORF">LTRI10_LOCUS33355</name>
</gene>
<evidence type="ECO:0000313" key="3">
    <source>
        <dbReference type="Proteomes" id="UP001497516"/>
    </source>
</evidence>
<feature type="region of interest" description="Disordered" evidence="1">
    <location>
        <begin position="40"/>
        <end position="134"/>
    </location>
</feature>
<dbReference type="PANTHER" id="PTHR37184">
    <property type="entry name" value="CLAVATA3/ESR (CLE)-RELATED PROTEIN 27"/>
    <property type="match status" value="1"/>
</dbReference>
<keyword evidence="3" id="KW-1185">Reference proteome</keyword>
<sequence>MPPPPSRPTTTISSRRSLVFVVIMLLLQIWAFSTSSRATATRILPRDGGASPATLVKTPREAAGQHSDQHSSSRGSSKDNYVSNREHFGRSFSAPPTPSSGSADVISAAADVAGGGGFEESKRKVPSCPDPLHN</sequence>
<evidence type="ECO:0000256" key="1">
    <source>
        <dbReference type="SAM" id="MobiDB-lite"/>
    </source>
</evidence>
<reference evidence="2 3" key="1">
    <citation type="submission" date="2024-04" db="EMBL/GenBank/DDBJ databases">
        <authorList>
            <person name="Fracassetti M."/>
        </authorList>
    </citation>
    <scope>NUCLEOTIDE SEQUENCE [LARGE SCALE GENOMIC DNA]</scope>
</reference>
<accession>A0AAV2F3A6</accession>
<organism evidence="2 3">
    <name type="scientific">Linum trigynum</name>
    <dbReference type="NCBI Taxonomy" id="586398"/>
    <lineage>
        <taxon>Eukaryota</taxon>
        <taxon>Viridiplantae</taxon>
        <taxon>Streptophyta</taxon>
        <taxon>Embryophyta</taxon>
        <taxon>Tracheophyta</taxon>
        <taxon>Spermatophyta</taxon>
        <taxon>Magnoliopsida</taxon>
        <taxon>eudicotyledons</taxon>
        <taxon>Gunneridae</taxon>
        <taxon>Pentapetalae</taxon>
        <taxon>rosids</taxon>
        <taxon>fabids</taxon>
        <taxon>Malpighiales</taxon>
        <taxon>Linaceae</taxon>
        <taxon>Linum</taxon>
    </lineage>
</organism>
<dbReference type="InterPro" id="IPR040274">
    <property type="entry name" value="CLE27/CLE43"/>
</dbReference>
<name>A0AAV2F3A6_9ROSI</name>
<dbReference type="PANTHER" id="PTHR37184:SF2">
    <property type="entry name" value="CLAVATA3_ESR (CLE)-RELATED PROTEIN 43"/>
    <property type="match status" value="1"/>
</dbReference>
<protein>
    <submittedName>
        <fullName evidence="2">Uncharacterized protein</fullName>
    </submittedName>
</protein>
<dbReference type="Proteomes" id="UP001497516">
    <property type="component" value="Chromosome 6"/>
</dbReference>